<dbReference type="eggNOG" id="COG4313">
    <property type="taxonomic scope" value="Bacteria"/>
</dbReference>
<dbReference type="OrthoDB" id="7240756at2"/>
<gene>
    <name evidence="2" type="ORF">Lsha_2540</name>
</gene>
<keyword evidence="1" id="KW-0732">Signal</keyword>
<reference evidence="2 3" key="1">
    <citation type="submission" date="2015-11" db="EMBL/GenBank/DDBJ databases">
        <title>Genomic analysis of 38 Legionella species identifies large and diverse effector repertoires.</title>
        <authorList>
            <person name="Burstein D."/>
            <person name="Amaro F."/>
            <person name="Zusman T."/>
            <person name="Lifshitz Z."/>
            <person name="Cohen O."/>
            <person name="Gilbert J.A."/>
            <person name="Pupko T."/>
            <person name="Shuman H.A."/>
            <person name="Segal G."/>
        </authorList>
    </citation>
    <scope>NUCLEOTIDE SEQUENCE [LARGE SCALE GENOMIC DNA]</scope>
    <source>
        <strain evidence="2 3">ATCC 49655</strain>
    </source>
</reference>
<accession>A0A0W0YM86</accession>
<dbReference type="AlphaFoldDB" id="A0A0W0YM86"/>
<keyword evidence="3" id="KW-1185">Reference proteome</keyword>
<dbReference type="EMBL" id="LNYW01000066">
    <property type="protein sequence ID" value="KTD57699.1"/>
    <property type="molecule type" value="Genomic_DNA"/>
</dbReference>
<comment type="caution">
    <text evidence="2">The sequence shown here is derived from an EMBL/GenBank/DDBJ whole genome shotgun (WGS) entry which is preliminary data.</text>
</comment>
<evidence type="ECO:0000313" key="3">
    <source>
        <dbReference type="Proteomes" id="UP000054600"/>
    </source>
</evidence>
<feature type="chain" id="PRO_5006917761" evidence="1">
    <location>
        <begin position="19"/>
        <end position="314"/>
    </location>
</feature>
<protein>
    <submittedName>
        <fullName evidence="2">Fe-S protein</fullName>
    </submittedName>
</protein>
<sequence>MKRLLVIPLFLLPFTSHALEPWFTGPAIAISGKTVAKGKIAVQPYATYRDAYGAFNNQGKKVNTIDTHASGYEQLVFYGLTDWMDIQGLFAVSQQYQLNKMSSELGDTRVLTGIQLLKGELHSWKPFIKLLFAQFIPTGKYQNLSPLHLGLDANGAGAYSRWIGFVVHKYIQFKNEHYLSTRVQVNYRTAETTAVSGFNSYGGGYQTQGKVKVGYGFQADWAIEYQLTQKWVGVLEFNYRYNDQSRFYGFPGFDAFGKVANIGSNNQYTFSFLPGIEYNFGPNVGILFSLWMSVKGKNAANYMTGVTTVYATLG</sequence>
<evidence type="ECO:0000256" key="1">
    <source>
        <dbReference type="SAM" id="SignalP"/>
    </source>
</evidence>
<organism evidence="2 3">
    <name type="scientific">Legionella shakespearei DSM 23087</name>
    <dbReference type="NCBI Taxonomy" id="1122169"/>
    <lineage>
        <taxon>Bacteria</taxon>
        <taxon>Pseudomonadati</taxon>
        <taxon>Pseudomonadota</taxon>
        <taxon>Gammaproteobacteria</taxon>
        <taxon>Legionellales</taxon>
        <taxon>Legionellaceae</taxon>
        <taxon>Legionella</taxon>
    </lineage>
</organism>
<dbReference type="STRING" id="1122169.Lsha_2540"/>
<dbReference type="PATRIC" id="fig|1122169.6.peg.2932"/>
<evidence type="ECO:0000313" key="2">
    <source>
        <dbReference type="EMBL" id="KTD57699.1"/>
    </source>
</evidence>
<proteinExistence type="predicted"/>
<feature type="signal peptide" evidence="1">
    <location>
        <begin position="1"/>
        <end position="18"/>
    </location>
</feature>
<dbReference type="RefSeq" id="WP_018576734.1">
    <property type="nucleotide sequence ID" value="NZ_KB892391.1"/>
</dbReference>
<name>A0A0W0YM86_9GAMM</name>
<dbReference type="Proteomes" id="UP000054600">
    <property type="component" value="Unassembled WGS sequence"/>
</dbReference>